<comment type="caution">
    <text evidence="1">The sequence shown here is derived from an EMBL/GenBank/DDBJ whole genome shotgun (WGS) entry which is preliminary data.</text>
</comment>
<evidence type="ECO:0000313" key="1">
    <source>
        <dbReference type="EMBL" id="MPC99299.1"/>
    </source>
</evidence>
<keyword evidence="2" id="KW-1185">Reference proteome</keyword>
<dbReference type="EMBL" id="VSRR010117753">
    <property type="protein sequence ID" value="MPC99299.1"/>
    <property type="molecule type" value="Genomic_DNA"/>
</dbReference>
<name>A0A5B7JWU8_PORTR</name>
<accession>A0A5B7JWU8</accession>
<reference evidence="1 2" key="1">
    <citation type="submission" date="2019-05" db="EMBL/GenBank/DDBJ databases">
        <title>Another draft genome of Portunus trituberculatus and its Hox gene families provides insights of decapod evolution.</title>
        <authorList>
            <person name="Jeong J.-H."/>
            <person name="Song I."/>
            <person name="Kim S."/>
            <person name="Choi T."/>
            <person name="Kim D."/>
            <person name="Ryu S."/>
            <person name="Kim W."/>
        </authorList>
    </citation>
    <scope>NUCLEOTIDE SEQUENCE [LARGE SCALE GENOMIC DNA]</scope>
    <source>
        <tissue evidence="1">Muscle</tissue>
    </source>
</reference>
<dbReference type="Proteomes" id="UP000324222">
    <property type="component" value="Unassembled WGS sequence"/>
</dbReference>
<proteinExistence type="predicted"/>
<evidence type="ECO:0000313" key="2">
    <source>
        <dbReference type="Proteomes" id="UP000324222"/>
    </source>
</evidence>
<dbReference type="AlphaFoldDB" id="A0A5B7JWU8"/>
<gene>
    <name evidence="1" type="ORF">E2C01_094705</name>
</gene>
<sequence>MGFGARWRRRHQDDGREDYVWLSLAR</sequence>
<protein>
    <submittedName>
        <fullName evidence="1">Uncharacterized protein</fullName>
    </submittedName>
</protein>
<organism evidence="1 2">
    <name type="scientific">Portunus trituberculatus</name>
    <name type="common">Swimming crab</name>
    <name type="synonym">Neptunus trituberculatus</name>
    <dbReference type="NCBI Taxonomy" id="210409"/>
    <lineage>
        <taxon>Eukaryota</taxon>
        <taxon>Metazoa</taxon>
        <taxon>Ecdysozoa</taxon>
        <taxon>Arthropoda</taxon>
        <taxon>Crustacea</taxon>
        <taxon>Multicrustacea</taxon>
        <taxon>Malacostraca</taxon>
        <taxon>Eumalacostraca</taxon>
        <taxon>Eucarida</taxon>
        <taxon>Decapoda</taxon>
        <taxon>Pleocyemata</taxon>
        <taxon>Brachyura</taxon>
        <taxon>Eubrachyura</taxon>
        <taxon>Portunoidea</taxon>
        <taxon>Portunidae</taxon>
        <taxon>Portuninae</taxon>
        <taxon>Portunus</taxon>
    </lineage>
</organism>